<accession>A0A2U3LLM0</accession>
<dbReference type="Gene3D" id="2.130.10.30">
    <property type="entry name" value="Regulator of chromosome condensation 1/beta-lactamase-inhibitor protein II"/>
    <property type="match status" value="1"/>
</dbReference>
<sequence>MYTYHSGLVYGLFSGSLTPTKAGTWSVYAGYGSLDEAYGVVLTVNPGPIASGSMSPSADVIYAPGSGIINFTNIADAYGNIYANRVITVTPSYTGPNVGASSPPTLTAFTVTTNSSGNAQYITSSFSGFTGTITYTSQLLSCSINVWIDREKYMEGDGNRLWVLGNDEYLYVSNINNGSYQFGYPSTTLYGWLTGHDATSIVAGSTGSQFNEVYYNYSGGEEINNVGGSDPSEGSWPFVWSGYLFDYTTTALVYTSLSSPLECKSVFYDGESVHGYAIDYSNNLYSWYHESGEDSYASILMSNILYVTSMNNNDFAIDTSGNVWNISSGAPIAVTGFPAGTRILSVAINNSGNTYYALDELGQLWAWGDNTDGEFGNGTSGNSSVTPVRAATSIAGIEAISTGETGSMYAITTGNSVYRWGYVVTTPSTGHQTIQSSPSPLTTEGSFIFPAS</sequence>
<protein>
    <submittedName>
        <fullName evidence="2">Uncharacterized protein</fullName>
    </submittedName>
</protein>
<gene>
    <name evidence="2" type="ORF">SBF1_6110002</name>
</gene>
<dbReference type="InterPro" id="IPR009091">
    <property type="entry name" value="RCC1/BLIP-II"/>
</dbReference>
<dbReference type="OrthoDB" id="27389at2"/>
<dbReference type="AlphaFoldDB" id="A0A2U3LLM0"/>
<dbReference type="InterPro" id="IPR000408">
    <property type="entry name" value="Reg_chr_condens"/>
</dbReference>
<name>A0A2U3LLM0_9FIRM</name>
<dbReference type="EMBL" id="OMOF01000570">
    <property type="protein sequence ID" value="SPF52837.1"/>
    <property type="molecule type" value="Genomic_DNA"/>
</dbReference>
<dbReference type="PROSITE" id="PS50012">
    <property type="entry name" value="RCC1_3"/>
    <property type="match status" value="1"/>
</dbReference>
<organism evidence="2 3">
    <name type="scientific">Candidatus Desulfosporosinus infrequens</name>
    <dbReference type="NCBI Taxonomy" id="2043169"/>
    <lineage>
        <taxon>Bacteria</taxon>
        <taxon>Bacillati</taxon>
        <taxon>Bacillota</taxon>
        <taxon>Clostridia</taxon>
        <taxon>Eubacteriales</taxon>
        <taxon>Desulfitobacteriaceae</taxon>
        <taxon>Desulfosporosinus</taxon>
    </lineage>
</organism>
<dbReference type="SUPFAM" id="SSF50985">
    <property type="entry name" value="RCC1/BLIP-II"/>
    <property type="match status" value="1"/>
</dbReference>
<proteinExistence type="predicted"/>
<feature type="region of interest" description="Disordered" evidence="1">
    <location>
        <begin position="429"/>
        <end position="452"/>
    </location>
</feature>
<evidence type="ECO:0000256" key="1">
    <source>
        <dbReference type="SAM" id="MobiDB-lite"/>
    </source>
</evidence>
<dbReference type="Proteomes" id="UP000238916">
    <property type="component" value="Unassembled WGS sequence"/>
</dbReference>
<feature type="compositionally biased region" description="Polar residues" evidence="1">
    <location>
        <begin position="429"/>
        <end position="445"/>
    </location>
</feature>
<evidence type="ECO:0000313" key="3">
    <source>
        <dbReference type="Proteomes" id="UP000238916"/>
    </source>
</evidence>
<reference evidence="3" key="1">
    <citation type="submission" date="2018-02" db="EMBL/GenBank/DDBJ databases">
        <authorList>
            <person name="Hausmann B."/>
        </authorList>
    </citation>
    <scope>NUCLEOTIDE SEQUENCE [LARGE SCALE GENOMIC DNA]</scope>
    <source>
        <strain evidence="3">Peat soil MAG SbF1</strain>
    </source>
</reference>
<evidence type="ECO:0000313" key="2">
    <source>
        <dbReference type="EMBL" id="SPF52837.1"/>
    </source>
</evidence>